<evidence type="ECO:0000313" key="19">
    <source>
        <dbReference type="EMBL" id="KKA29055.1"/>
    </source>
</evidence>
<evidence type="ECO:0000256" key="16">
    <source>
        <dbReference type="PROSITE-ProRule" id="PRU10141"/>
    </source>
</evidence>
<dbReference type="InterPro" id="IPR017441">
    <property type="entry name" value="Protein_kinase_ATP_BS"/>
</dbReference>
<dbReference type="InterPro" id="IPR050108">
    <property type="entry name" value="CDK"/>
</dbReference>
<dbReference type="SMART" id="SM00220">
    <property type="entry name" value="S_TKc"/>
    <property type="match status" value="1"/>
</dbReference>
<evidence type="ECO:0000256" key="7">
    <source>
        <dbReference type="ARBA" id="ARBA00022741"/>
    </source>
</evidence>
<protein>
    <recommendedName>
        <fullName evidence="11">Serine/threonine-protein kinase BUR1</fullName>
        <ecNumber evidence="4">2.7.11.22</ecNumber>
        <ecNumber evidence="3">2.7.11.23</ecNumber>
    </recommendedName>
    <alternativeName>
        <fullName evidence="15">Serine/threonine-protein kinase bur1</fullName>
    </alternativeName>
</protein>
<evidence type="ECO:0000259" key="18">
    <source>
        <dbReference type="PROSITE" id="PS50011"/>
    </source>
</evidence>
<dbReference type="GO" id="GO:0070691">
    <property type="term" value="C:P-TEFb complex"/>
    <property type="evidence" value="ECO:0007669"/>
    <property type="project" value="EnsemblFungi"/>
</dbReference>
<organism evidence="19 20">
    <name type="scientific">Thielaviopsis punctulata</name>
    <dbReference type="NCBI Taxonomy" id="72032"/>
    <lineage>
        <taxon>Eukaryota</taxon>
        <taxon>Fungi</taxon>
        <taxon>Dikarya</taxon>
        <taxon>Ascomycota</taxon>
        <taxon>Pezizomycotina</taxon>
        <taxon>Sordariomycetes</taxon>
        <taxon>Hypocreomycetidae</taxon>
        <taxon>Microascales</taxon>
        <taxon>Ceratocystidaceae</taxon>
        <taxon>Thielaviopsis</taxon>
    </lineage>
</organism>
<keyword evidence="10" id="KW-0539">Nucleus</keyword>
<dbReference type="GO" id="GO:0070693">
    <property type="term" value="C:P-TEFb-cap methyltransferase complex"/>
    <property type="evidence" value="ECO:0007669"/>
    <property type="project" value="EnsemblFungi"/>
</dbReference>
<dbReference type="GO" id="GO:0000785">
    <property type="term" value="C:chromatin"/>
    <property type="evidence" value="ECO:0007669"/>
    <property type="project" value="EnsemblFungi"/>
</dbReference>
<sequence length="511" mass="57844">LPAMAASQQELAFAQAHHRPRTSFTGCSRIADWEILAKLGEGTFGEVHRARSRRTGAQVAMKKIIMHNEKDGFPITALREVRLLKLLSHPNVLRLEDMSVEYPPRVGDKRKRPSMYMITPYMDHDLSGLLDNPEVTFTVPQIKCYMLQLLEGLRYLHDMSILHRDMKAANLLINNKGILQIADFGLARHYTGPTPQPGKGCGDGERDYTGLVVTRWYRPPELLLCLRKYTPAIDVWGVGCVFGEMLVGKPILTGESDPHQLELIWDLMGSPTEANMPGWRSLHGAEGLNIRPRPGCLATKFKDHGSQAVSLLKELLNLDWRLRINAMDAIQHPYFKMDPLPAKPHELPAFEESHELDRKKFQSRKAALPPAPKSGAVGRAPDNASADYSHNHGGRHGGAGAGAGAGAHGDGARRPPWARGERGLPPRPPPPEKEYREHDGRDRYRRQPWDRERDRGGDKDSYVPSYRREREHPRDRERDRDRYRDRDRDRGEGRARSRSPAGSTGRDLYRR</sequence>
<evidence type="ECO:0000256" key="14">
    <source>
        <dbReference type="ARBA" id="ARBA00049280"/>
    </source>
</evidence>
<dbReference type="Pfam" id="PF00069">
    <property type="entry name" value="Pkinase"/>
    <property type="match status" value="1"/>
</dbReference>
<dbReference type="Proteomes" id="UP000033483">
    <property type="component" value="Unassembled WGS sequence"/>
</dbReference>
<feature type="binding site" evidence="16">
    <location>
        <position position="62"/>
    </location>
    <ligand>
        <name>ATP</name>
        <dbReference type="ChEBI" id="CHEBI:30616"/>
    </ligand>
</feature>
<comment type="catalytic activity">
    <reaction evidence="13">
        <text>L-seryl-[protein] + ATP = O-phospho-L-seryl-[protein] + ADP + H(+)</text>
        <dbReference type="Rhea" id="RHEA:17989"/>
        <dbReference type="Rhea" id="RHEA-COMP:9863"/>
        <dbReference type="Rhea" id="RHEA-COMP:11604"/>
        <dbReference type="ChEBI" id="CHEBI:15378"/>
        <dbReference type="ChEBI" id="CHEBI:29999"/>
        <dbReference type="ChEBI" id="CHEBI:30616"/>
        <dbReference type="ChEBI" id="CHEBI:83421"/>
        <dbReference type="ChEBI" id="CHEBI:456216"/>
        <dbReference type="EC" id="2.7.11.22"/>
    </reaction>
</comment>
<dbReference type="GO" id="GO:0030643">
    <property type="term" value="P:intracellular phosphate ion homeostasis"/>
    <property type="evidence" value="ECO:0007669"/>
    <property type="project" value="EnsemblFungi"/>
</dbReference>
<dbReference type="InterPro" id="IPR008271">
    <property type="entry name" value="Ser/Thr_kinase_AS"/>
</dbReference>
<feature type="compositionally biased region" description="Basic and acidic residues" evidence="17">
    <location>
        <begin position="419"/>
        <end position="495"/>
    </location>
</feature>
<dbReference type="GO" id="GO:0005524">
    <property type="term" value="F:ATP binding"/>
    <property type="evidence" value="ECO:0007669"/>
    <property type="project" value="UniProtKB-UniRule"/>
</dbReference>
<dbReference type="SUPFAM" id="SSF56112">
    <property type="entry name" value="Protein kinase-like (PK-like)"/>
    <property type="match status" value="1"/>
</dbReference>
<evidence type="ECO:0000256" key="15">
    <source>
        <dbReference type="ARBA" id="ARBA00073250"/>
    </source>
</evidence>
<dbReference type="InterPro" id="IPR000719">
    <property type="entry name" value="Prot_kinase_dom"/>
</dbReference>
<dbReference type="Gene3D" id="1.10.510.10">
    <property type="entry name" value="Transferase(Phosphotransferase) domain 1"/>
    <property type="match status" value="1"/>
</dbReference>
<keyword evidence="9 16" id="KW-0067">ATP-binding</keyword>
<evidence type="ECO:0000256" key="5">
    <source>
        <dbReference type="ARBA" id="ARBA00022527"/>
    </source>
</evidence>
<comment type="catalytic activity">
    <reaction evidence="14">
        <text>[DNA-directed RNA polymerase] + ATP = phospho-[DNA-directed RNA polymerase] + ADP + H(+)</text>
        <dbReference type="Rhea" id="RHEA:10216"/>
        <dbReference type="Rhea" id="RHEA-COMP:11321"/>
        <dbReference type="Rhea" id="RHEA-COMP:11322"/>
        <dbReference type="ChEBI" id="CHEBI:15378"/>
        <dbReference type="ChEBI" id="CHEBI:30616"/>
        <dbReference type="ChEBI" id="CHEBI:43176"/>
        <dbReference type="ChEBI" id="CHEBI:68546"/>
        <dbReference type="ChEBI" id="CHEBI:456216"/>
        <dbReference type="EC" id="2.7.11.23"/>
    </reaction>
</comment>
<dbReference type="PANTHER" id="PTHR24056">
    <property type="entry name" value="CELL DIVISION PROTEIN KINASE"/>
    <property type="match status" value="1"/>
</dbReference>
<evidence type="ECO:0000256" key="12">
    <source>
        <dbReference type="ARBA" id="ARBA00047811"/>
    </source>
</evidence>
<evidence type="ECO:0000256" key="6">
    <source>
        <dbReference type="ARBA" id="ARBA00022679"/>
    </source>
</evidence>
<feature type="non-terminal residue" evidence="19">
    <location>
        <position position="1"/>
    </location>
</feature>
<evidence type="ECO:0000256" key="8">
    <source>
        <dbReference type="ARBA" id="ARBA00022777"/>
    </source>
</evidence>
<evidence type="ECO:0000256" key="9">
    <source>
        <dbReference type="ARBA" id="ARBA00022840"/>
    </source>
</evidence>
<dbReference type="OrthoDB" id="28397at2759"/>
<evidence type="ECO:0000256" key="4">
    <source>
        <dbReference type="ARBA" id="ARBA00012425"/>
    </source>
</evidence>
<accession>A0A0F4ZFQ7</accession>
<keyword evidence="8" id="KW-0418">Kinase</keyword>
<keyword evidence="7 16" id="KW-0547">Nucleotide-binding</keyword>
<feature type="region of interest" description="Disordered" evidence="17">
    <location>
        <begin position="354"/>
        <end position="511"/>
    </location>
</feature>
<evidence type="ECO:0000256" key="11">
    <source>
        <dbReference type="ARBA" id="ARBA00041018"/>
    </source>
</evidence>
<dbReference type="PROSITE" id="PS50011">
    <property type="entry name" value="PROTEIN_KINASE_DOM"/>
    <property type="match status" value="1"/>
</dbReference>
<comment type="subcellular location">
    <subcellularLocation>
        <location evidence="1">Nucleus</location>
    </subcellularLocation>
</comment>
<dbReference type="CDD" id="cd07866">
    <property type="entry name" value="STKc_BUR1"/>
    <property type="match status" value="1"/>
</dbReference>
<evidence type="ECO:0000256" key="3">
    <source>
        <dbReference type="ARBA" id="ARBA00012409"/>
    </source>
</evidence>
<dbReference type="PANTHER" id="PTHR24056:SF233">
    <property type="entry name" value="CYCLIN-DEPENDENT KINASE 9"/>
    <property type="match status" value="1"/>
</dbReference>
<proteinExistence type="inferred from homology"/>
<dbReference type="FunFam" id="1.10.510.10:FF:000562">
    <property type="entry name" value="Serine/threonine-protein kinase bur1"/>
    <property type="match status" value="1"/>
</dbReference>
<keyword evidence="20" id="KW-1185">Reference proteome</keyword>
<evidence type="ECO:0000256" key="2">
    <source>
        <dbReference type="ARBA" id="ARBA00006485"/>
    </source>
</evidence>
<evidence type="ECO:0000256" key="13">
    <source>
        <dbReference type="ARBA" id="ARBA00048367"/>
    </source>
</evidence>
<dbReference type="EC" id="2.7.11.23" evidence="3"/>
<comment type="caution">
    <text evidence="19">The sequence shown here is derived from an EMBL/GenBank/DDBJ whole genome shotgun (WGS) entry which is preliminary data.</text>
</comment>
<dbReference type="FunFam" id="3.30.200.20:FF:000514">
    <property type="entry name" value="Serine/threonine-protein kinase BUR1"/>
    <property type="match status" value="1"/>
</dbReference>
<reference evidence="19 20" key="1">
    <citation type="submission" date="2015-03" db="EMBL/GenBank/DDBJ databases">
        <authorList>
            <person name="Radwan O."/>
            <person name="Al-Naeli F.A."/>
            <person name="Rendon G.A."/>
            <person name="Fields C."/>
        </authorList>
    </citation>
    <scope>NUCLEOTIDE SEQUENCE [LARGE SCALE GENOMIC DNA]</scope>
    <source>
        <strain evidence="19">CR-DP1</strain>
    </source>
</reference>
<evidence type="ECO:0000256" key="1">
    <source>
        <dbReference type="ARBA" id="ARBA00004123"/>
    </source>
</evidence>
<dbReference type="AlphaFoldDB" id="A0A0F4ZFQ7"/>
<dbReference type="GO" id="GO:0032968">
    <property type="term" value="P:positive regulation of transcription elongation by RNA polymerase II"/>
    <property type="evidence" value="ECO:0007669"/>
    <property type="project" value="EnsemblFungi"/>
</dbReference>
<dbReference type="PROSITE" id="PS00108">
    <property type="entry name" value="PROTEIN_KINASE_ST"/>
    <property type="match status" value="1"/>
</dbReference>
<dbReference type="Gene3D" id="3.30.200.20">
    <property type="entry name" value="Phosphorylase Kinase, domain 1"/>
    <property type="match status" value="1"/>
</dbReference>
<evidence type="ECO:0000313" key="20">
    <source>
        <dbReference type="Proteomes" id="UP000033483"/>
    </source>
</evidence>
<feature type="domain" description="Protein kinase" evidence="18">
    <location>
        <begin position="33"/>
        <end position="335"/>
    </location>
</feature>
<dbReference type="GO" id="GO:0008353">
    <property type="term" value="F:RNA polymerase II CTD heptapeptide repeat kinase activity"/>
    <property type="evidence" value="ECO:0007669"/>
    <property type="project" value="UniProtKB-EC"/>
</dbReference>
<dbReference type="GO" id="GO:0006368">
    <property type="term" value="P:transcription elongation by RNA polymerase II"/>
    <property type="evidence" value="ECO:0007669"/>
    <property type="project" value="EnsemblFungi"/>
</dbReference>
<feature type="compositionally biased region" description="Gly residues" evidence="17">
    <location>
        <begin position="396"/>
        <end position="409"/>
    </location>
</feature>
<dbReference type="InterPro" id="IPR011009">
    <property type="entry name" value="Kinase-like_dom_sf"/>
</dbReference>
<keyword evidence="5" id="KW-0723">Serine/threonine-protein kinase</keyword>
<keyword evidence="6" id="KW-0808">Transferase</keyword>
<gene>
    <name evidence="19" type="ORF">TD95_002192</name>
</gene>
<dbReference type="GO" id="GO:0004693">
    <property type="term" value="F:cyclin-dependent protein serine/threonine kinase activity"/>
    <property type="evidence" value="ECO:0007669"/>
    <property type="project" value="UniProtKB-EC"/>
</dbReference>
<name>A0A0F4ZFQ7_9PEZI</name>
<evidence type="ECO:0000256" key="10">
    <source>
        <dbReference type="ARBA" id="ARBA00023242"/>
    </source>
</evidence>
<comment type="similarity">
    <text evidence="2">Belongs to the protein kinase superfamily. CMGC Ser/Thr protein kinase family. CDC2/CDKX subfamily.</text>
</comment>
<comment type="catalytic activity">
    <reaction evidence="12">
        <text>L-threonyl-[protein] + ATP = O-phospho-L-threonyl-[protein] + ADP + H(+)</text>
        <dbReference type="Rhea" id="RHEA:46608"/>
        <dbReference type="Rhea" id="RHEA-COMP:11060"/>
        <dbReference type="Rhea" id="RHEA-COMP:11605"/>
        <dbReference type="ChEBI" id="CHEBI:15378"/>
        <dbReference type="ChEBI" id="CHEBI:30013"/>
        <dbReference type="ChEBI" id="CHEBI:30616"/>
        <dbReference type="ChEBI" id="CHEBI:61977"/>
        <dbReference type="ChEBI" id="CHEBI:456216"/>
        <dbReference type="EC" id="2.7.11.22"/>
    </reaction>
</comment>
<dbReference type="PROSITE" id="PS00107">
    <property type="entry name" value="PROTEIN_KINASE_ATP"/>
    <property type="match status" value="1"/>
</dbReference>
<evidence type="ECO:0000256" key="17">
    <source>
        <dbReference type="SAM" id="MobiDB-lite"/>
    </source>
</evidence>
<dbReference type="EC" id="2.7.11.22" evidence="4"/>
<dbReference type="EMBL" id="LAEV01001030">
    <property type="protein sequence ID" value="KKA29055.1"/>
    <property type="molecule type" value="Genomic_DNA"/>
</dbReference>